<dbReference type="NCBIfam" id="TIGR04057">
    <property type="entry name" value="SusC_RagA_signa"/>
    <property type="match status" value="1"/>
</dbReference>
<dbReference type="SUPFAM" id="SSF56935">
    <property type="entry name" value="Porins"/>
    <property type="match status" value="1"/>
</dbReference>
<evidence type="ECO:0000256" key="5">
    <source>
        <dbReference type="ARBA" id="ARBA00023077"/>
    </source>
</evidence>
<evidence type="ECO:0000259" key="11">
    <source>
        <dbReference type="Pfam" id="PF00593"/>
    </source>
</evidence>
<evidence type="ECO:0000259" key="12">
    <source>
        <dbReference type="Pfam" id="PF07715"/>
    </source>
</evidence>
<dbReference type="Pfam" id="PF13715">
    <property type="entry name" value="CarbopepD_reg_2"/>
    <property type="match status" value="1"/>
</dbReference>
<sequence>MKRKCLLCGAALLLFLAVTSHLFAQSKVITGKITDTRDGTPLAGVSVVPKGSARGTTTGADGVFHLSVDKQPAALIISAVGYAQQEVAVGEGSINIKLVAGSSTSLGEVVVIGYGTVKKKDVTGSVSTVTLKDFQQGSITSPEQLIVGKVAGVTITSNGGQPGSGSTIRIRGGASLNASNDPLVVIDGLPLSSANFEGINPNDIESFNVLKDAASAAIYGSRASNGVILITSKHGKAGKAVINFAPQISASYNPKEYPVLSAGQFRTLVNTYGTPTQVAFLGSASTDWQKQIYQTAVTSDNNLNVSGSLYTVPYYLSGEFLSQDGILKTDNLKREALFLSLSPHLFNNYLKIDINVHGSNTDSRTANTSAVGSAVTFDPTQPVYNSKSPFGGYFEWMTNDTTPQSLSNRNPVALLQQYNAQNHALRSFGNIQIDYKLHFLPDLHANLNLGYDVARHDGTYRVPANAAQNYNAIPTLRGQNNQYYNNFKNKVLEWYFNYVKDLKALNSNINAMGGYGYYDNYNHNKNYPSISAANDTIPGTTPVYPTSFSEVTLQSWYGRLIYTYNDKYVLMGSIRTDGSSRFAPKYRWGVFPAGAFSWKASRESFLQDVHWLSDLTVRLSYGLTGNQDGIPYYSYLNYYSLSGNTNQIDFGNNYSNFYSPSAFAADLKWEQTTTSDAGLDFGFLNNRITGSVDYYYKKTRDLLATVFVPTLSNFGNQLTRNVGNMKDEGVDFNIRATVIRTNNLSWDVGFNVGYNKFTITNLTVSQDSLAKLVNYNVGGINGGTGNTIQVHSVGYSPFSFYVLQQIYNAKGQPIEGAYVDQNRDGIINQNDLIHYKSPFAPFTFGFSTSLNYHKWSISTVLRASVGNYVYNNAASNNAVIRNVLNPVGFLENAPSSILNTHFYNNQFFSSYYVENASFLKMDNLGIAYNAGYLAKNSYNLRLSLNCQNVFTVTKYTGSDPEIYGGIDNVLYPRPRTFTLGAKLSF</sequence>
<feature type="chain" id="PRO_5035269526" evidence="10">
    <location>
        <begin position="25"/>
        <end position="985"/>
    </location>
</feature>
<keyword evidence="3 8" id="KW-1134">Transmembrane beta strand</keyword>
<evidence type="ECO:0000256" key="4">
    <source>
        <dbReference type="ARBA" id="ARBA00022692"/>
    </source>
</evidence>
<comment type="caution">
    <text evidence="13">The sequence shown here is derived from an EMBL/GenBank/DDBJ whole genome shotgun (WGS) entry which is preliminary data.</text>
</comment>
<dbReference type="InterPro" id="IPR023997">
    <property type="entry name" value="TonB-dep_OMP_SusC/RagA_CS"/>
</dbReference>
<keyword evidence="14" id="KW-1185">Reference proteome</keyword>
<dbReference type="Gene3D" id="2.170.130.10">
    <property type="entry name" value="TonB-dependent receptor, plug domain"/>
    <property type="match status" value="1"/>
</dbReference>
<dbReference type="Pfam" id="PF07715">
    <property type="entry name" value="Plug"/>
    <property type="match status" value="1"/>
</dbReference>
<comment type="similarity">
    <text evidence="8 9">Belongs to the TonB-dependent receptor family.</text>
</comment>
<dbReference type="GO" id="GO:0009279">
    <property type="term" value="C:cell outer membrane"/>
    <property type="evidence" value="ECO:0007669"/>
    <property type="project" value="UniProtKB-SubCell"/>
</dbReference>
<dbReference type="InterPro" id="IPR036942">
    <property type="entry name" value="Beta-barrel_TonB_sf"/>
</dbReference>
<dbReference type="InterPro" id="IPR037066">
    <property type="entry name" value="Plug_dom_sf"/>
</dbReference>
<comment type="subcellular location">
    <subcellularLocation>
        <location evidence="1 8">Cell outer membrane</location>
        <topology evidence="1 8">Multi-pass membrane protein</topology>
    </subcellularLocation>
</comment>
<keyword evidence="6 8" id="KW-0472">Membrane</keyword>
<keyword evidence="2 8" id="KW-0813">Transport</keyword>
<evidence type="ECO:0000256" key="8">
    <source>
        <dbReference type="PROSITE-ProRule" id="PRU01360"/>
    </source>
</evidence>
<dbReference type="Gene3D" id="2.60.40.1120">
    <property type="entry name" value="Carboxypeptidase-like, regulatory domain"/>
    <property type="match status" value="1"/>
</dbReference>
<evidence type="ECO:0000256" key="3">
    <source>
        <dbReference type="ARBA" id="ARBA00022452"/>
    </source>
</evidence>
<keyword evidence="7 8" id="KW-0998">Cell outer membrane</keyword>
<dbReference type="Proteomes" id="UP000607559">
    <property type="component" value="Unassembled WGS sequence"/>
</dbReference>
<dbReference type="PROSITE" id="PS52016">
    <property type="entry name" value="TONB_DEPENDENT_REC_3"/>
    <property type="match status" value="1"/>
</dbReference>
<dbReference type="RefSeq" id="WP_188937044.1">
    <property type="nucleotide sequence ID" value="NZ_BMJC01000006.1"/>
</dbReference>
<accession>A0A8J2UI55</accession>
<evidence type="ECO:0000256" key="9">
    <source>
        <dbReference type="RuleBase" id="RU003357"/>
    </source>
</evidence>
<evidence type="ECO:0000256" key="2">
    <source>
        <dbReference type="ARBA" id="ARBA00022448"/>
    </source>
</evidence>
<keyword evidence="5 9" id="KW-0798">TonB box</keyword>
<gene>
    <name evidence="13" type="ORF">GCM10011511_50250</name>
</gene>
<feature type="domain" description="TonB-dependent receptor-like beta-barrel" evidence="11">
    <location>
        <begin position="379"/>
        <end position="949"/>
    </location>
</feature>
<feature type="signal peptide" evidence="10">
    <location>
        <begin position="1"/>
        <end position="24"/>
    </location>
</feature>
<dbReference type="NCBIfam" id="TIGR04056">
    <property type="entry name" value="OMP_RagA_SusC"/>
    <property type="match status" value="1"/>
</dbReference>
<dbReference type="InterPro" id="IPR039426">
    <property type="entry name" value="TonB-dep_rcpt-like"/>
</dbReference>
<keyword evidence="4 8" id="KW-0812">Transmembrane</keyword>
<name>A0A8J2UI55_9BACT</name>
<dbReference type="EMBL" id="BMJC01000006">
    <property type="protein sequence ID" value="GGB20474.1"/>
    <property type="molecule type" value="Genomic_DNA"/>
</dbReference>
<evidence type="ECO:0000256" key="6">
    <source>
        <dbReference type="ARBA" id="ARBA00023136"/>
    </source>
</evidence>
<evidence type="ECO:0000313" key="14">
    <source>
        <dbReference type="Proteomes" id="UP000607559"/>
    </source>
</evidence>
<evidence type="ECO:0000256" key="1">
    <source>
        <dbReference type="ARBA" id="ARBA00004571"/>
    </source>
</evidence>
<evidence type="ECO:0000256" key="10">
    <source>
        <dbReference type="SAM" id="SignalP"/>
    </source>
</evidence>
<dbReference type="FunFam" id="2.170.130.10:FF:000008">
    <property type="entry name" value="SusC/RagA family TonB-linked outer membrane protein"/>
    <property type="match status" value="1"/>
</dbReference>
<dbReference type="Pfam" id="PF00593">
    <property type="entry name" value="TonB_dep_Rec_b-barrel"/>
    <property type="match status" value="1"/>
</dbReference>
<proteinExistence type="inferred from homology"/>
<dbReference type="InterPro" id="IPR012910">
    <property type="entry name" value="Plug_dom"/>
</dbReference>
<dbReference type="InterPro" id="IPR023996">
    <property type="entry name" value="TonB-dep_OMP_SusC/RagA"/>
</dbReference>
<feature type="domain" description="TonB-dependent receptor plug" evidence="12">
    <location>
        <begin position="118"/>
        <end position="227"/>
    </location>
</feature>
<evidence type="ECO:0000313" key="13">
    <source>
        <dbReference type="EMBL" id="GGB20474.1"/>
    </source>
</evidence>
<dbReference type="InterPro" id="IPR018247">
    <property type="entry name" value="EF_Hand_1_Ca_BS"/>
</dbReference>
<protein>
    <submittedName>
        <fullName evidence="13">SusC/RagA family TonB-linked outer membrane protein</fullName>
    </submittedName>
</protein>
<organism evidence="13 14">
    <name type="scientific">Puia dinghuensis</name>
    <dbReference type="NCBI Taxonomy" id="1792502"/>
    <lineage>
        <taxon>Bacteria</taxon>
        <taxon>Pseudomonadati</taxon>
        <taxon>Bacteroidota</taxon>
        <taxon>Chitinophagia</taxon>
        <taxon>Chitinophagales</taxon>
        <taxon>Chitinophagaceae</taxon>
        <taxon>Puia</taxon>
    </lineage>
</organism>
<dbReference type="AlphaFoldDB" id="A0A8J2UI55"/>
<dbReference type="InterPro" id="IPR008969">
    <property type="entry name" value="CarboxyPept-like_regulatory"/>
</dbReference>
<dbReference type="SUPFAM" id="SSF49464">
    <property type="entry name" value="Carboxypeptidase regulatory domain-like"/>
    <property type="match status" value="1"/>
</dbReference>
<reference evidence="13" key="1">
    <citation type="journal article" date="2014" name="Int. J. Syst. Evol. Microbiol.">
        <title>Complete genome sequence of Corynebacterium casei LMG S-19264T (=DSM 44701T), isolated from a smear-ripened cheese.</title>
        <authorList>
            <consortium name="US DOE Joint Genome Institute (JGI-PGF)"/>
            <person name="Walter F."/>
            <person name="Albersmeier A."/>
            <person name="Kalinowski J."/>
            <person name="Ruckert C."/>
        </authorList>
    </citation>
    <scope>NUCLEOTIDE SEQUENCE</scope>
    <source>
        <strain evidence="13">CGMCC 1.15448</strain>
    </source>
</reference>
<reference evidence="13" key="2">
    <citation type="submission" date="2020-09" db="EMBL/GenBank/DDBJ databases">
        <authorList>
            <person name="Sun Q."/>
            <person name="Zhou Y."/>
        </authorList>
    </citation>
    <scope>NUCLEOTIDE SEQUENCE</scope>
    <source>
        <strain evidence="13">CGMCC 1.15448</strain>
    </source>
</reference>
<dbReference type="InterPro" id="IPR000531">
    <property type="entry name" value="Beta-barrel_TonB"/>
</dbReference>
<dbReference type="Gene3D" id="2.40.170.20">
    <property type="entry name" value="TonB-dependent receptor, beta-barrel domain"/>
    <property type="match status" value="1"/>
</dbReference>
<evidence type="ECO:0000256" key="7">
    <source>
        <dbReference type="ARBA" id="ARBA00023237"/>
    </source>
</evidence>
<keyword evidence="10" id="KW-0732">Signal</keyword>
<dbReference type="PROSITE" id="PS00018">
    <property type="entry name" value="EF_HAND_1"/>
    <property type="match status" value="1"/>
</dbReference>